<comment type="caution">
    <text evidence="1">The sequence shown here is derived from an EMBL/GenBank/DDBJ whole genome shotgun (WGS) entry which is preliminary data.</text>
</comment>
<protein>
    <submittedName>
        <fullName evidence="1">Uncharacterized protein</fullName>
    </submittedName>
</protein>
<dbReference type="AlphaFoldDB" id="A0AAD6QTD4"/>
<proteinExistence type="predicted"/>
<keyword evidence="2" id="KW-1185">Reference proteome</keyword>
<reference evidence="1" key="1">
    <citation type="journal article" date="2023" name="Mol. Ecol. Resour.">
        <title>Chromosome-level genome assembly of a triploid poplar Populus alba 'Berolinensis'.</title>
        <authorList>
            <person name="Chen S."/>
            <person name="Yu Y."/>
            <person name="Wang X."/>
            <person name="Wang S."/>
            <person name="Zhang T."/>
            <person name="Zhou Y."/>
            <person name="He R."/>
            <person name="Meng N."/>
            <person name="Wang Y."/>
            <person name="Liu W."/>
            <person name="Liu Z."/>
            <person name="Liu J."/>
            <person name="Guo Q."/>
            <person name="Huang H."/>
            <person name="Sederoff R.R."/>
            <person name="Wang G."/>
            <person name="Qu G."/>
            <person name="Chen S."/>
        </authorList>
    </citation>
    <scope>NUCLEOTIDE SEQUENCE</scope>
    <source>
        <strain evidence="1">SC-2020</strain>
    </source>
</reference>
<evidence type="ECO:0000313" key="1">
    <source>
        <dbReference type="EMBL" id="KAJ6996159.1"/>
    </source>
</evidence>
<organism evidence="1 2">
    <name type="scientific">Populus alba x Populus x berolinensis</name>
    <dbReference type="NCBI Taxonomy" id="444605"/>
    <lineage>
        <taxon>Eukaryota</taxon>
        <taxon>Viridiplantae</taxon>
        <taxon>Streptophyta</taxon>
        <taxon>Embryophyta</taxon>
        <taxon>Tracheophyta</taxon>
        <taxon>Spermatophyta</taxon>
        <taxon>Magnoliopsida</taxon>
        <taxon>eudicotyledons</taxon>
        <taxon>Gunneridae</taxon>
        <taxon>Pentapetalae</taxon>
        <taxon>rosids</taxon>
        <taxon>fabids</taxon>
        <taxon>Malpighiales</taxon>
        <taxon>Salicaceae</taxon>
        <taxon>Saliceae</taxon>
        <taxon>Populus</taxon>
    </lineage>
</organism>
<accession>A0AAD6QTD4</accession>
<gene>
    <name evidence="1" type="ORF">NC653_012911</name>
</gene>
<dbReference type="Proteomes" id="UP001164929">
    <property type="component" value="Chromosome 5"/>
</dbReference>
<evidence type="ECO:0000313" key="2">
    <source>
        <dbReference type="Proteomes" id="UP001164929"/>
    </source>
</evidence>
<dbReference type="EMBL" id="JAQIZT010000005">
    <property type="protein sequence ID" value="KAJ6996159.1"/>
    <property type="molecule type" value="Genomic_DNA"/>
</dbReference>
<name>A0AAD6QTD4_9ROSI</name>
<sequence length="70" mass="6998">MPPPGWGPPPGGPPGGPGACGCFGFLCDAAMFCSAAASLKGVVDEADQAVQAVRGVRVVQVVSDHRMLTC</sequence>